<proteinExistence type="inferred from homology"/>
<feature type="non-terminal residue" evidence="4">
    <location>
        <position position="1"/>
    </location>
</feature>
<evidence type="ECO:0000256" key="2">
    <source>
        <dbReference type="ARBA" id="ARBA00023145"/>
    </source>
</evidence>
<comment type="caution">
    <text evidence="4">The sequence shown here is derived from an EMBL/GenBank/DDBJ whole genome shotgun (WGS) entry which is preliminary data.</text>
</comment>
<gene>
    <name evidence="4" type="primary">CATHB2</name>
    <name evidence="4" type="ORF">SNEC2469_LOCUS11913</name>
</gene>
<accession>A0A812RF21</accession>
<dbReference type="Pfam" id="PF00112">
    <property type="entry name" value="Peptidase_C1"/>
    <property type="match status" value="1"/>
</dbReference>
<dbReference type="InterPro" id="IPR038765">
    <property type="entry name" value="Papain-like_cys_pep_sf"/>
</dbReference>
<dbReference type="SMART" id="SM00645">
    <property type="entry name" value="Pept_C1"/>
    <property type="match status" value="1"/>
</dbReference>
<dbReference type="InterPro" id="IPR000668">
    <property type="entry name" value="Peptidase_C1A_C"/>
</dbReference>
<comment type="similarity">
    <text evidence="1">Belongs to the peptidase C1 family.</text>
</comment>
<dbReference type="GO" id="GO:0006508">
    <property type="term" value="P:proteolysis"/>
    <property type="evidence" value="ECO:0007669"/>
    <property type="project" value="InterPro"/>
</dbReference>
<evidence type="ECO:0000256" key="1">
    <source>
        <dbReference type="ARBA" id="ARBA00008455"/>
    </source>
</evidence>
<feature type="domain" description="Peptidase C1A papain C-terminal" evidence="3">
    <location>
        <begin position="1"/>
        <end position="260"/>
    </location>
</feature>
<dbReference type="Proteomes" id="UP000601435">
    <property type="component" value="Unassembled WGS sequence"/>
</dbReference>
<dbReference type="AlphaFoldDB" id="A0A812RF21"/>
<keyword evidence="5" id="KW-1185">Reference proteome</keyword>
<dbReference type="PANTHER" id="PTHR12411">
    <property type="entry name" value="CYSTEINE PROTEASE FAMILY C1-RELATED"/>
    <property type="match status" value="1"/>
</dbReference>
<dbReference type="GO" id="GO:0008234">
    <property type="term" value="F:cysteine-type peptidase activity"/>
    <property type="evidence" value="ECO:0007669"/>
    <property type="project" value="InterPro"/>
</dbReference>
<keyword evidence="2" id="KW-0865">Zymogen</keyword>
<evidence type="ECO:0000313" key="4">
    <source>
        <dbReference type="EMBL" id="CAE7434110.1"/>
    </source>
</evidence>
<name>A0A812RF21_9DINO</name>
<dbReference type="SUPFAM" id="SSF54001">
    <property type="entry name" value="Cysteine proteinases"/>
    <property type="match status" value="1"/>
</dbReference>
<dbReference type="EMBL" id="CAJNJA010018908">
    <property type="protein sequence ID" value="CAE7434110.1"/>
    <property type="molecule type" value="Genomic_DNA"/>
</dbReference>
<dbReference type="InterPro" id="IPR013128">
    <property type="entry name" value="Peptidase_C1A"/>
</dbReference>
<protein>
    <submittedName>
        <fullName evidence="4">CATHB2 protein</fullName>
    </submittedName>
</protein>
<reference evidence="4" key="1">
    <citation type="submission" date="2021-02" db="EMBL/GenBank/DDBJ databases">
        <authorList>
            <person name="Dougan E. K."/>
            <person name="Rhodes N."/>
            <person name="Thang M."/>
            <person name="Chan C."/>
        </authorList>
    </citation>
    <scope>NUCLEOTIDE SEQUENCE</scope>
</reference>
<dbReference type="OrthoDB" id="3789175at2759"/>
<sequence>SCGSSWAFAATAVASFRECLVKLHGGEVPASLSFLSAQELVSCSAHHGCSGGSAAEAFYYMKQHGAARETCSPYRMRCFHDQSTISMEAADFKTAVAHTQSSEYATMCHESADAETAACKCLPNVFHLSETVACDLLPAACPKTRIPSYFKIRGTMEGNTVPELERHMMQELITDGPLYVSLFLYEDFFDQTSWSESGIYEHRRGDPLGRHGAALIGWGTDMDSRDYWLLLNSFGMQWRQGGYFKILRGDTPEQLLHYGAWGADFQSTEDEKKRAPAIFAVEVSFSPVPLRHGIASEPLTELAHVWLRVAFATDERAKALVRVLGLASGMTAEVSEKSTPTSTVELGEIEGGEAHTVQIDLMQHSLLGDRLELRVWASDKADNTGSWGPVAFDVPDLHVFRKSLSDVDYSRRLEDEAARMPSGADSPKGKDQKPFRWDVETLHFHI</sequence>
<evidence type="ECO:0000259" key="3">
    <source>
        <dbReference type="SMART" id="SM00645"/>
    </source>
</evidence>
<evidence type="ECO:0000313" key="5">
    <source>
        <dbReference type="Proteomes" id="UP000601435"/>
    </source>
</evidence>
<dbReference type="Gene3D" id="3.90.70.10">
    <property type="entry name" value="Cysteine proteinases"/>
    <property type="match status" value="1"/>
</dbReference>
<organism evidence="4 5">
    <name type="scientific">Symbiodinium necroappetens</name>
    <dbReference type="NCBI Taxonomy" id="1628268"/>
    <lineage>
        <taxon>Eukaryota</taxon>
        <taxon>Sar</taxon>
        <taxon>Alveolata</taxon>
        <taxon>Dinophyceae</taxon>
        <taxon>Suessiales</taxon>
        <taxon>Symbiodiniaceae</taxon>
        <taxon>Symbiodinium</taxon>
    </lineage>
</organism>